<accession>A0ABY5Z7C2</accession>
<evidence type="ECO:0000313" key="3">
    <source>
        <dbReference type="Proteomes" id="UP001058271"/>
    </source>
</evidence>
<sequence>MGGSGYVTTGIGTLVGIPAGAFSLWAICRVTSDNTYRILFSLETSAGSSRLSLWLSNTNTVQLSVAASDKDTGVPASSSDGWMLVGVSKESGSSIPRGHKHVYSTNTWTHADAAAASSGDSGDLTAGRVQIGRWQTSTERWPGEILLCGAVKRALTDAEWEQLPYTLPGALGVTPDALWLLDQHATTQNVIDLTGGGANQTALTGTSTGTSSVPVWNYGTGASVGVGQTGGGSTHNADATAVTTATITAAAVADRPATASLTATATVSPAATTTKPATATLTTAAGITADTASTKSATADRTTTATLTTAATAVKPADATLTATATITAAAAVGAAPVDITATPTLTATITPAATATRPAPSTLTGTAAISSTAALTKPTTATLTATTAIAATASVTPAAAAIVARPNTGTTSRPGTGVVPRPFTGIVTRP</sequence>
<gene>
    <name evidence="2" type="ORF">Drose_04175</name>
</gene>
<dbReference type="Proteomes" id="UP001058271">
    <property type="component" value="Chromosome"/>
</dbReference>
<dbReference type="RefSeq" id="WP_260726843.1">
    <property type="nucleotide sequence ID" value="NZ_BAAABS010000070.1"/>
</dbReference>
<protein>
    <submittedName>
        <fullName evidence="2">Uncharacterized protein</fullName>
    </submittedName>
</protein>
<dbReference type="EMBL" id="CP073721">
    <property type="protein sequence ID" value="UWZ37486.1"/>
    <property type="molecule type" value="Genomic_DNA"/>
</dbReference>
<reference evidence="2" key="1">
    <citation type="submission" date="2021-04" db="EMBL/GenBank/DDBJ databases">
        <title>Biosynthetic gene clusters of Dactylosporangioum roseum.</title>
        <authorList>
            <person name="Hartkoorn R.C."/>
            <person name="Beaudoing E."/>
            <person name="Hot D."/>
            <person name="Moureu S."/>
        </authorList>
    </citation>
    <scope>NUCLEOTIDE SEQUENCE</scope>
    <source>
        <strain evidence="2">NRRL B-16295</strain>
    </source>
</reference>
<organism evidence="2 3">
    <name type="scientific">Dactylosporangium roseum</name>
    <dbReference type="NCBI Taxonomy" id="47989"/>
    <lineage>
        <taxon>Bacteria</taxon>
        <taxon>Bacillati</taxon>
        <taxon>Actinomycetota</taxon>
        <taxon>Actinomycetes</taxon>
        <taxon>Micromonosporales</taxon>
        <taxon>Micromonosporaceae</taxon>
        <taxon>Dactylosporangium</taxon>
    </lineage>
</organism>
<feature type="region of interest" description="Disordered" evidence="1">
    <location>
        <begin position="407"/>
        <end position="431"/>
    </location>
</feature>
<evidence type="ECO:0000256" key="1">
    <source>
        <dbReference type="SAM" id="MobiDB-lite"/>
    </source>
</evidence>
<proteinExistence type="predicted"/>
<keyword evidence="3" id="KW-1185">Reference proteome</keyword>
<evidence type="ECO:0000313" key="2">
    <source>
        <dbReference type="EMBL" id="UWZ37486.1"/>
    </source>
</evidence>
<name>A0ABY5Z7C2_9ACTN</name>